<dbReference type="AlphaFoldDB" id="A0A0X3TR26"/>
<keyword evidence="1" id="KW-0175">Coiled coil</keyword>
<keyword evidence="3" id="KW-1133">Transmembrane helix</keyword>
<evidence type="ECO:0000256" key="3">
    <source>
        <dbReference type="SAM" id="Phobius"/>
    </source>
</evidence>
<feature type="compositionally biased region" description="Polar residues" evidence="2">
    <location>
        <begin position="374"/>
        <end position="383"/>
    </location>
</feature>
<evidence type="ECO:0000256" key="2">
    <source>
        <dbReference type="SAM" id="MobiDB-lite"/>
    </source>
</evidence>
<gene>
    <name evidence="4" type="ORF">AVO45_09450</name>
</gene>
<keyword evidence="5" id="KW-1185">Reference proteome</keyword>
<evidence type="ECO:0000313" key="5">
    <source>
        <dbReference type="Proteomes" id="UP000053791"/>
    </source>
</evidence>
<dbReference type="Proteomes" id="UP000053791">
    <property type="component" value="Unassembled WGS sequence"/>
</dbReference>
<proteinExistence type="predicted"/>
<keyword evidence="3" id="KW-0812">Transmembrane</keyword>
<dbReference type="InterPro" id="IPR050445">
    <property type="entry name" value="Bact_polysacc_biosynth/exp"/>
</dbReference>
<sequence length="410" mass="45326">MYGQIRFSKGFIRIAATVAICVFPVLAYYVLQKAPVYEARSLILFALGREYVYVPDSTESGIRAPNPGDFQGVVNAEMLLLDNPELSRQALETVGIQRAFPGLPDDEDSVWKAVVWLQDATTIELITGSYVVKVAVKHKDPIIAAELTNALTGAFLDRRRDLYAATERSTLLTRLGAAVSQAAEIENEISKLLGGVDPQFFVADLENASQDQANLERLMRQSRTNLAALEARQELYSKRLGVEDLMLATNIAIEEEEARIDYIERSMVENRKKVENLSSVMPKLRPLIELQQQQADRIANLKLRLRDSQAYAENEEGNVRVIEDAVPPLESSTASKKVQLAIVAIVSLLAGISVAGLVSILRSSEPGGTGSEGLDNQQKNGTVHTGRHPVFEHLQSQNRQFGVNLQNRTR</sequence>
<name>A0A0X3TR26_9RHOB</name>
<feature type="region of interest" description="Disordered" evidence="2">
    <location>
        <begin position="365"/>
        <end position="384"/>
    </location>
</feature>
<feature type="transmembrane region" description="Helical" evidence="3">
    <location>
        <begin position="12"/>
        <end position="31"/>
    </location>
</feature>
<reference evidence="4 5" key="1">
    <citation type="submission" date="2015-12" db="EMBL/GenBank/DDBJ databases">
        <authorList>
            <person name="Shamseldin A."/>
            <person name="Moawad H."/>
            <person name="Abd El-Rahim W.M."/>
            <person name="Sadowsky M.J."/>
        </authorList>
    </citation>
    <scope>NUCLEOTIDE SEQUENCE [LARGE SCALE GENOMIC DNA]</scope>
    <source>
        <strain evidence="4 5">ZGT118</strain>
    </source>
</reference>
<dbReference type="PANTHER" id="PTHR32309">
    <property type="entry name" value="TYROSINE-PROTEIN KINASE"/>
    <property type="match status" value="1"/>
</dbReference>
<accession>A0A0X3TR26</accession>
<dbReference type="STRING" id="1685379.AVO45_09450"/>
<keyword evidence="3" id="KW-0472">Membrane</keyword>
<organism evidence="4 5">
    <name type="scientific">Ruegeria marisrubri</name>
    <dbReference type="NCBI Taxonomy" id="1685379"/>
    <lineage>
        <taxon>Bacteria</taxon>
        <taxon>Pseudomonadati</taxon>
        <taxon>Pseudomonadota</taxon>
        <taxon>Alphaproteobacteria</taxon>
        <taxon>Rhodobacterales</taxon>
        <taxon>Roseobacteraceae</taxon>
        <taxon>Ruegeria</taxon>
    </lineage>
</organism>
<comment type="caution">
    <text evidence="4">The sequence shown here is derived from an EMBL/GenBank/DDBJ whole genome shotgun (WGS) entry which is preliminary data.</text>
</comment>
<evidence type="ECO:0008006" key="6">
    <source>
        <dbReference type="Google" id="ProtNLM"/>
    </source>
</evidence>
<dbReference type="EMBL" id="LQBQ01000023">
    <property type="protein sequence ID" value="KUJ78163.1"/>
    <property type="molecule type" value="Genomic_DNA"/>
</dbReference>
<feature type="transmembrane region" description="Helical" evidence="3">
    <location>
        <begin position="340"/>
        <end position="361"/>
    </location>
</feature>
<evidence type="ECO:0000256" key="1">
    <source>
        <dbReference type="SAM" id="Coils"/>
    </source>
</evidence>
<evidence type="ECO:0000313" key="4">
    <source>
        <dbReference type="EMBL" id="KUJ78163.1"/>
    </source>
</evidence>
<dbReference type="PANTHER" id="PTHR32309:SF31">
    <property type="entry name" value="CAPSULAR EXOPOLYSACCHARIDE FAMILY"/>
    <property type="match status" value="1"/>
</dbReference>
<feature type="coiled-coil region" evidence="1">
    <location>
        <begin position="205"/>
        <end position="232"/>
    </location>
</feature>
<protein>
    <recommendedName>
        <fullName evidence="6">Polysaccharide chain length determinant N-terminal domain-containing protein</fullName>
    </recommendedName>
</protein>